<proteinExistence type="predicted"/>
<keyword evidence="3" id="KW-1185">Reference proteome</keyword>
<comment type="caution">
    <text evidence="2">The sequence shown here is derived from an EMBL/GenBank/DDBJ whole genome shotgun (WGS) entry which is preliminary data.</text>
</comment>
<dbReference type="CDD" id="cd04301">
    <property type="entry name" value="NAT_SF"/>
    <property type="match status" value="1"/>
</dbReference>
<gene>
    <name evidence="2" type="ORF">LU635_15785</name>
</gene>
<dbReference type="SUPFAM" id="SSF55729">
    <property type="entry name" value="Acyl-CoA N-acyltransferases (Nat)"/>
    <property type="match status" value="1"/>
</dbReference>
<dbReference type="PANTHER" id="PTHR43305:SF1">
    <property type="entry name" value="FAMILY N-ACETYLTRANSFERASE, PUTATIVE (AFU_ORTHOLOGUE AFUA_2G01380)-RELATED"/>
    <property type="match status" value="1"/>
</dbReference>
<dbReference type="InterPro" id="IPR052777">
    <property type="entry name" value="Acetyltransferase_Enz"/>
</dbReference>
<reference evidence="2" key="1">
    <citation type="submission" date="2021-12" db="EMBL/GenBank/DDBJ databases">
        <title>Description of Gramella crocea sp. nov., a new bacterium isolated from activated sludge.</title>
        <authorList>
            <person name="Zhang X."/>
        </authorList>
    </citation>
    <scope>NUCLEOTIDE SEQUENCE</scope>
    <source>
        <strain evidence="2">YB25</strain>
    </source>
</reference>
<dbReference type="PANTHER" id="PTHR43305">
    <property type="entry name" value="FAMILY N-ACETYLTRANSFERASE, PUTATIVE (AFU_ORTHOLOGUE AFUA_2G01380)-RELATED"/>
    <property type="match status" value="1"/>
</dbReference>
<dbReference type="Gene3D" id="3.40.630.30">
    <property type="match status" value="1"/>
</dbReference>
<dbReference type="InterPro" id="IPR000182">
    <property type="entry name" value="GNAT_dom"/>
</dbReference>
<name>A0A9X2A933_9FLAO</name>
<dbReference type="EMBL" id="JAJSON010000027">
    <property type="protein sequence ID" value="MCG9973112.1"/>
    <property type="molecule type" value="Genomic_DNA"/>
</dbReference>
<accession>A0A9X2A933</accession>
<dbReference type="AlphaFoldDB" id="A0A9X2A933"/>
<dbReference type="InterPro" id="IPR016181">
    <property type="entry name" value="Acyl_CoA_acyltransferase"/>
</dbReference>
<dbReference type="Pfam" id="PF13508">
    <property type="entry name" value="Acetyltransf_7"/>
    <property type="match status" value="1"/>
</dbReference>
<dbReference type="Proteomes" id="UP001139344">
    <property type="component" value="Unassembled WGS sequence"/>
</dbReference>
<dbReference type="RefSeq" id="WP_240100475.1">
    <property type="nucleotide sequence ID" value="NZ_JAJSON010000027.1"/>
</dbReference>
<protein>
    <submittedName>
        <fullName evidence="2">GNAT family N-acetyltransferase</fullName>
    </submittedName>
</protein>
<feature type="domain" description="N-acetyltransferase" evidence="1">
    <location>
        <begin position="1"/>
        <end position="152"/>
    </location>
</feature>
<evidence type="ECO:0000313" key="3">
    <source>
        <dbReference type="Proteomes" id="UP001139344"/>
    </source>
</evidence>
<dbReference type="PROSITE" id="PS51186">
    <property type="entry name" value="GNAT"/>
    <property type="match status" value="1"/>
</dbReference>
<dbReference type="GO" id="GO:0016747">
    <property type="term" value="F:acyltransferase activity, transferring groups other than amino-acyl groups"/>
    <property type="evidence" value="ECO:0007669"/>
    <property type="project" value="InterPro"/>
</dbReference>
<evidence type="ECO:0000313" key="2">
    <source>
        <dbReference type="EMBL" id="MCG9973112.1"/>
    </source>
</evidence>
<evidence type="ECO:0000259" key="1">
    <source>
        <dbReference type="PROSITE" id="PS51186"/>
    </source>
</evidence>
<organism evidence="2 3">
    <name type="scientific">Christiangramia crocea</name>
    <dbReference type="NCBI Taxonomy" id="2904124"/>
    <lineage>
        <taxon>Bacteria</taxon>
        <taxon>Pseudomonadati</taxon>
        <taxon>Bacteroidota</taxon>
        <taxon>Flavobacteriia</taxon>
        <taxon>Flavobacteriales</taxon>
        <taxon>Flavobacteriaceae</taxon>
        <taxon>Christiangramia</taxon>
    </lineage>
</organism>
<sequence>MEIISWQPEYAEEFKKMNIQWLEEFFWVEPHDEEVLGNPQKYIIKPGGNIFLVKEENEIIGCVALMRIEEDTFELTKMAVKPDQRGKKIGQKLMKHTLAFAKEKNWKQLIIYSNRKLENAIHLYKKYGFVEIPMEKNGPYSRGDIKMVLKLS</sequence>